<dbReference type="AlphaFoldDB" id="A0ABD0ZBU4"/>
<gene>
    <name evidence="6" type="ORF">V5N11_020885</name>
</gene>
<dbReference type="GO" id="GO:0046982">
    <property type="term" value="F:protein heterodimerization activity"/>
    <property type="evidence" value="ECO:0007669"/>
    <property type="project" value="UniProtKB-ARBA"/>
</dbReference>
<keyword evidence="3" id="KW-0833">Ubl conjugation pathway</keyword>
<dbReference type="CDD" id="cd18186">
    <property type="entry name" value="BTB_POZ_ZBTB_KLHL-like"/>
    <property type="match status" value="1"/>
</dbReference>
<evidence type="ECO:0000256" key="1">
    <source>
        <dbReference type="ARBA" id="ARBA00002668"/>
    </source>
</evidence>
<dbReference type="PANTHER" id="PTHR46336">
    <property type="entry name" value="OS02G0260700 PROTEIN"/>
    <property type="match status" value="1"/>
</dbReference>
<proteinExistence type="predicted"/>
<comment type="caution">
    <text evidence="6">The sequence shown here is derived from an EMBL/GenBank/DDBJ whole genome shotgun (WGS) entry which is preliminary data.</text>
</comment>
<dbReference type="FunFam" id="3.30.710.10:FF:000099">
    <property type="entry name" value="BTB/POZ domain-containing protein POB1"/>
    <property type="match status" value="1"/>
</dbReference>
<dbReference type="InterPro" id="IPR011705">
    <property type="entry name" value="BACK"/>
</dbReference>
<dbReference type="SMART" id="SM00875">
    <property type="entry name" value="BACK"/>
    <property type="match status" value="1"/>
</dbReference>
<dbReference type="GO" id="GO:0042803">
    <property type="term" value="F:protein homodimerization activity"/>
    <property type="evidence" value="ECO:0007669"/>
    <property type="project" value="UniProtKB-ARBA"/>
</dbReference>
<dbReference type="InterPro" id="IPR045890">
    <property type="entry name" value="POB1-like"/>
</dbReference>
<dbReference type="PROSITE" id="PS50097">
    <property type="entry name" value="BTB"/>
    <property type="match status" value="1"/>
</dbReference>
<comment type="function">
    <text evidence="1">May act as a substrate-specific adapter of an E3 ubiquitin-protein ligase complex (CUL3-RBX1-BTB) which mediates the ubiquitination and subsequent proteasomal degradation of target proteins.</text>
</comment>
<keyword evidence="7" id="KW-1185">Reference proteome</keyword>
<feature type="compositionally biased region" description="Polar residues" evidence="4">
    <location>
        <begin position="17"/>
        <end position="29"/>
    </location>
</feature>
<dbReference type="Gene3D" id="3.30.710.10">
    <property type="entry name" value="Potassium Channel Kv1.1, Chain A"/>
    <property type="match status" value="1"/>
</dbReference>
<dbReference type="PANTHER" id="PTHR46336:SF8">
    <property type="entry name" value="BTB DOMAIN-CONTAINING PROTEIN"/>
    <property type="match status" value="1"/>
</dbReference>
<evidence type="ECO:0000256" key="2">
    <source>
        <dbReference type="ARBA" id="ARBA00004906"/>
    </source>
</evidence>
<reference evidence="6 7" key="1">
    <citation type="submission" date="2024-04" db="EMBL/GenBank/DDBJ databases">
        <title>Genome assembly C_amara_ONT_v2.</title>
        <authorList>
            <person name="Yant L."/>
            <person name="Moore C."/>
            <person name="Slenker M."/>
        </authorList>
    </citation>
    <scope>NUCLEOTIDE SEQUENCE [LARGE SCALE GENOMIC DNA]</scope>
    <source>
        <tissue evidence="6">Leaf</tissue>
    </source>
</reference>
<dbReference type="InterPro" id="IPR000210">
    <property type="entry name" value="BTB/POZ_dom"/>
</dbReference>
<dbReference type="SUPFAM" id="SSF54695">
    <property type="entry name" value="POZ domain"/>
    <property type="match status" value="1"/>
</dbReference>
<evidence type="ECO:0000259" key="5">
    <source>
        <dbReference type="PROSITE" id="PS50097"/>
    </source>
</evidence>
<feature type="region of interest" description="Disordered" evidence="4">
    <location>
        <begin position="1"/>
        <end position="33"/>
    </location>
</feature>
<dbReference type="GO" id="GO:0010114">
    <property type="term" value="P:response to red light"/>
    <property type="evidence" value="ECO:0007669"/>
    <property type="project" value="UniProtKB-ARBA"/>
</dbReference>
<evidence type="ECO:0000313" key="6">
    <source>
        <dbReference type="EMBL" id="KAL1192168.1"/>
    </source>
</evidence>
<protein>
    <submittedName>
        <fullName evidence="6">BTB/POZ domain-containing protein</fullName>
    </submittedName>
</protein>
<organism evidence="6 7">
    <name type="scientific">Cardamine amara subsp. amara</name>
    <dbReference type="NCBI Taxonomy" id="228776"/>
    <lineage>
        <taxon>Eukaryota</taxon>
        <taxon>Viridiplantae</taxon>
        <taxon>Streptophyta</taxon>
        <taxon>Embryophyta</taxon>
        <taxon>Tracheophyta</taxon>
        <taxon>Spermatophyta</taxon>
        <taxon>Magnoliopsida</taxon>
        <taxon>eudicotyledons</taxon>
        <taxon>Gunneridae</taxon>
        <taxon>Pentapetalae</taxon>
        <taxon>rosids</taxon>
        <taxon>malvids</taxon>
        <taxon>Brassicales</taxon>
        <taxon>Brassicaceae</taxon>
        <taxon>Cardamineae</taxon>
        <taxon>Cardamine</taxon>
    </lineage>
</organism>
<evidence type="ECO:0000313" key="7">
    <source>
        <dbReference type="Proteomes" id="UP001558713"/>
    </source>
</evidence>
<feature type="domain" description="BTB" evidence="5">
    <location>
        <begin position="144"/>
        <end position="213"/>
    </location>
</feature>
<sequence length="566" mass="63628">MRGSNNTDLFDPKTEMDSNFSRHGSSSSEGDFGFAFNDSNFSDRLLRIEILGGPPDSRSDGEGCTSIADWARHRKRRREDNKKDNGVTISDIVACAEEQILTDNNQPDMDDCPGGDNLDDEGEAMVEEALSGDDDASSEPNWGMDSSTVVRVKELHISSPILAAKSPFFYKLFSNGMRESEQRHVTLRISAQEEGALMELLNFMYSNSLTVTTAPALLDVLMAADKFEVASCMRYCSRLLRNMPMTPDSALLYLELPSSVLMAEAVQPLTDAAKQFLASRYKDITKFQEEVMALPLAGIEAILSSDDLQIASEDAVYDFVLKWARGQYSSLEDRREILGSRLALYIRFPYMTCRKLKKVLTCSDFEHEVASKQVLEALFFKAEAPHRQRILSAEGSDSMNRRFIERAYKYRPVKVVEFELPRPQCVVYLDLKREECAGLFPSGRVYSQAFHLGGQGFFLSAHCNMDQQSSFHCFGLFLGMQEKGAVSFGVDYEFAARDRTKPTEEFTSKYKGNYTFTGGKAVGYRNLFGIPWTSFIAEDSAHFINGILHLRAELTIKRSSDLQVLH</sequence>
<dbReference type="InterPro" id="IPR011333">
    <property type="entry name" value="SKP1/BTB/POZ_sf"/>
</dbReference>
<dbReference type="Pfam" id="PF21536">
    <property type="entry name" value="BTB_KLHL33"/>
    <property type="match status" value="1"/>
</dbReference>
<comment type="pathway">
    <text evidence="2">Protein modification; protein ubiquitination.</text>
</comment>
<dbReference type="EMBL" id="JBANAX010000831">
    <property type="protein sequence ID" value="KAL1192168.1"/>
    <property type="molecule type" value="Genomic_DNA"/>
</dbReference>
<dbReference type="FunFam" id="1.25.40.420:FF:000008">
    <property type="entry name" value="BTB/POZ domain-containing protein POB1"/>
    <property type="match status" value="1"/>
</dbReference>
<accession>A0ABD0ZBU4</accession>
<dbReference type="Gene3D" id="1.25.40.420">
    <property type="match status" value="1"/>
</dbReference>
<dbReference type="Proteomes" id="UP001558713">
    <property type="component" value="Unassembled WGS sequence"/>
</dbReference>
<dbReference type="SMART" id="SM00225">
    <property type="entry name" value="BTB"/>
    <property type="match status" value="1"/>
</dbReference>
<dbReference type="Pfam" id="PF07707">
    <property type="entry name" value="BACK"/>
    <property type="match status" value="1"/>
</dbReference>
<evidence type="ECO:0000256" key="3">
    <source>
        <dbReference type="ARBA" id="ARBA00022786"/>
    </source>
</evidence>
<name>A0ABD0ZBU4_CARAN</name>
<dbReference type="SUPFAM" id="SSF49599">
    <property type="entry name" value="TRAF domain-like"/>
    <property type="match status" value="1"/>
</dbReference>
<evidence type="ECO:0000256" key="4">
    <source>
        <dbReference type="SAM" id="MobiDB-lite"/>
    </source>
</evidence>